<feature type="region of interest" description="Disordered" evidence="1">
    <location>
        <begin position="74"/>
        <end position="93"/>
    </location>
</feature>
<feature type="domain" description="DUF6590" evidence="2">
    <location>
        <begin position="106"/>
        <end position="255"/>
    </location>
</feature>
<evidence type="ECO:0000313" key="3">
    <source>
        <dbReference type="EMBL" id="KAF2439048.1"/>
    </source>
</evidence>
<dbReference type="InterPro" id="IPR046497">
    <property type="entry name" value="DUF6590"/>
</dbReference>
<keyword evidence="4" id="KW-1185">Reference proteome</keyword>
<dbReference type="AlphaFoldDB" id="A0A9P4P8Z2"/>
<evidence type="ECO:0000256" key="1">
    <source>
        <dbReference type="SAM" id="MobiDB-lite"/>
    </source>
</evidence>
<organism evidence="3 4">
    <name type="scientific">Karstenula rhodostoma CBS 690.94</name>
    <dbReference type="NCBI Taxonomy" id="1392251"/>
    <lineage>
        <taxon>Eukaryota</taxon>
        <taxon>Fungi</taxon>
        <taxon>Dikarya</taxon>
        <taxon>Ascomycota</taxon>
        <taxon>Pezizomycotina</taxon>
        <taxon>Dothideomycetes</taxon>
        <taxon>Pleosporomycetidae</taxon>
        <taxon>Pleosporales</taxon>
        <taxon>Massarineae</taxon>
        <taxon>Didymosphaeriaceae</taxon>
        <taxon>Karstenula</taxon>
    </lineage>
</organism>
<gene>
    <name evidence="3" type="ORF">P171DRAFT_476883</name>
</gene>
<dbReference type="EMBL" id="MU001510">
    <property type="protein sequence ID" value="KAF2439048.1"/>
    <property type="molecule type" value="Genomic_DNA"/>
</dbReference>
<accession>A0A9P4P8Z2</accession>
<feature type="region of interest" description="Disordered" evidence="1">
    <location>
        <begin position="281"/>
        <end position="336"/>
    </location>
</feature>
<comment type="caution">
    <text evidence="3">The sequence shown here is derived from an EMBL/GenBank/DDBJ whole genome shotgun (WGS) entry which is preliminary data.</text>
</comment>
<feature type="region of interest" description="Disordered" evidence="1">
    <location>
        <begin position="34"/>
        <end position="57"/>
    </location>
</feature>
<dbReference type="PANTHER" id="PTHR35391">
    <property type="entry name" value="C2H2-TYPE DOMAIN-CONTAINING PROTEIN-RELATED"/>
    <property type="match status" value="1"/>
</dbReference>
<feature type="compositionally biased region" description="Low complexity" evidence="1">
    <location>
        <begin position="37"/>
        <end position="47"/>
    </location>
</feature>
<dbReference type="Pfam" id="PF20233">
    <property type="entry name" value="DUF6590"/>
    <property type="match status" value="1"/>
</dbReference>
<name>A0A9P4P8Z2_9PLEO</name>
<dbReference type="Proteomes" id="UP000799764">
    <property type="component" value="Unassembled WGS sequence"/>
</dbReference>
<proteinExistence type="predicted"/>
<reference evidence="3" key="1">
    <citation type="journal article" date="2020" name="Stud. Mycol.">
        <title>101 Dothideomycetes genomes: a test case for predicting lifestyles and emergence of pathogens.</title>
        <authorList>
            <person name="Haridas S."/>
            <person name="Albert R."/>
            <person name="Binder M."/>
            <person name="Bloem J."/>
            <person name="Labutti K."/>
            <person name="Salamov A."/>
            <person name="Andreopoulos B."/>
            <person name="Baker S."/>
            <person name="Barry K."/>
            <person name="Bills G."/>
            <person name="Bluhm B."/>
            <person name="Cannon C."/>
            <person name="Castanera R."/>
            <person name="Culley D."/>
            <person name="Daum C."/>
            <person name="Ezra D."/>
            <person name="Gonzalez J."/>
            <person name="Henrissat B."/>
            <person name="Kuo A."/>
            <person name="Liang C."/>
            <person name="Lipzen A."/>
            <person name="Lutzoni F."/>
            <person name="Magnuson J."/>
            <person name="Mondo S."/>
            <person name="Nolan M."/>
            <person name="Ohm R."/>
            <person name="Pangilinan J."/>
            <person name="Park H.-J."/>
            <person name="Ramirez L."/>
            <person name="Alfaro M."/>
            <person name="Sun H."/>
            <person name="Tritt A."/>
            <person name="Yoshinaga Y."/>
            <person name="Zwiers L.-H."/>
            <person name="Turgeon B."/>
            <person name="Goodwin S."/>
            <person name="Spatafora J."/>
            <person name="Crous P."/>
            <person name="Grigoriev I."/>
        </authorList>
    </citation>
    <scope>NUCLEOTIDE SEQUENCE</scope>
    <source>
        <strain evidence="3">CBS 690.94</strain>
    </source>
</reference>
<evidence type="ECO:0000259" key="2">
    <source>
        <dbReference type="Pfam" id="PF20233"/>
    </source>
</evidence>
<evidence type="ECO:0000313" key="4">
    <source>
        <dbReference type="Proteomes" id="UP000799764"/>
    </source>
</evidence>
<dbReference type="PANTHER" id="PTHR35391:SF5">
    <property type="entry name" value="DUF6590 DOMAIN-CONTAINING PROTEIN"/>
    <property type="match status" value="1"/>
</dbReference>
<feature type="compositionally biased region" description="Polar residues" evidence="1">
    <location>
        <begin position="290"/>
        <end position="314"/>
    </location>
</feature>
<sequence>MSQSSLSAWTWDPTRQDYYYATIDASGNYIYHFQKDQPPAASPQPSAHTHNADPRSRTDSLITLTAPGLPTAVKSDPDFIPGTPERGSRETLDSSYRMRSGAEIYTFFRLGKVFSMLHVQAASENDLTRINDNITVIKYGERAFSQIRRFVIVDVRRGFVYACPIFTYTRRGTLKSGCIPSEHSVVYLNGSAPVTFTGETERGLNKQPICVNPVDASVRMEPASRLHYAKAYPIETNVKVKDIGDVAAEHLSVLLRYYREENSPLDYPSYDAQLAQAPTVPTAPAGNYTHLPQTSTHQAQPYSTPTYSVTSYQTQPHYQNQPYQGQNYQDSYYYRQ</sequence>
<feature type="compositionally biased region" description="Low complexity" evidence="1">
    <location>
        <begin position="315"/>
        <end position="329"/>
    </location>
</feature>
<protein>
    <recommendedName>
        <fullName evidence="2">DUF6590 domain-containing protein</fullName>
    </recommendedName>
</protein>
<dbReference type="OrthoDB" id="3559580at2759"/>